<feature type="chain" id="PRO_5031479548" description="Periplasmic protein" evidence="1">
    <location>
        <begin position="27"/>
        <end position="142"/>
    </location>
</feature>
<dbReference type="EMBL" id="CP031699">
    <property type="protein sequence ID" value="QEY24569.1"/>
    <property type="molecule type" value="Genomic_DNA"/>
</dbReference>
<evidence type="ECO:0000313" key="2">
    <source>
        <dbReference type="EMBL" id="QEY24569.1"/>
    </source>
</evidence>
<keyword evidence="1" id="KW-0732">Signal</keyword>
<protein>
    <recommendedName>
        <fullName evidence="4">Periplasmic protein</fullName>
    </recommendedName>
</protein>
<dbReference type="InterPro" id="IPR012899">
    <property type="entry name" value="LTXXQ"/>
</dbReference>
<reference evidence="2 3" key="1">
    <citation type="submission" date="2018-08" db="EMBL/GenBank/DDBJ databases">
        <title>Neisseria animalis ATCC 49930 complete genome.</title>
        <authorList>
            <person name="Veseli I.A."/>
            <person name="Mascarenhas dos Santos A.C."/>
            <person name="Buttler R."/>
            <person name="Pombert J.-F."/>
        </authorList>
    </citation>
    <scope>NUCLEOTIDE SEQUENCE [LARGE SCALE GENOMIC DNA]</scope>
    <source>
        <strain evidence="2 3">ATCC 49930</strain>
    </source>
</reference>
<name>A0A5P3MV78_NEIAN</name>
<dbReference type="KEGG" id="naq:D0T90_08925"/>
<feature type="signal peptide" evidence="1">
    <location>
        <begin position="1"/>
        <end position="26"/>
    </location>
</feature>
<dbReference type="Pfam" id="PF07813">
    <property type="entry name" value="LTXXQ"/>
    <property type="match status" value="1"/>
</dbReference>
<accession>A0A5P3MV78</accession>
<sequence length="142" mass="16682">MIIKRNFLLHFAFASLLLAVGSMVQAASHSSLLRDDFYPNCDVRQLNLSPEQQKSLRLIRMDYKKANERASRKVSRIDRTRRQNIIKVLSASHFDQNAARDYVESRYLASMDFAVDELAIQHRFFQLLNFSQRQQWLSSCLR</sequence>
<organism evidence="2 3">
    <name type="scientific">Neisseria animalis</name>
    <dbReference type="NCBI Taxonomy" id="492"/>
    <lineage>
        <taxon>Bacteria</taxon>
        <taxon>Pseudomonadati</taxon>
        <taxon>Pseudomonadota</taxon>
        <taxon>Betaproteobacteria</taxon>
        <taxon>Neisseriales</taxon>
        <taxon>Neisseriaceae</taxon>
        <taxon>Neisseria</taxon>
    </lineage>
</organism>
<keyword evidence="3" id="KW-1185">Reference proteome</keyword>
<dbReference type="Proteomes" id="UP000325536">
    <property type="component" value="Chromosome"/>
</dbReference>
<evidence type="ECO:0000256" key="1">
    <source>
        <dbReference type="SAM" id="SignalP"/>
    </source>
</evidence>
<proteinExistence type="predicted"/>
<evidence type="ECO:0000313" key="3">
    <source>
        <dbReference type="Proteomes" id="UP000325536"/>
    </source>
</evidence>
<dbReference type="RefSeq" id="WP_123794846.1">
    <property type="nucleotide sequence ID" value="NZ_LR134287.1"/>
</dbReference>
<dbReference type="AlphaFoldDB" id="A0A5P3MV78"/>
<evidence type="ECO:0008006" key="4">
    <source>
        <dbReference type="Google" id="ProtNLM"/>
    </source>
</evidence>
<gene>
    <name evidence="2" type="ORF">D0T90_08925</name>
</gene>
<dbReference type="OrthoDB" id="8612858at2"/>
<dbReference type="Gene3D" id="1.20.120.1490">
    <property type="match status" value="1"/>
</dbReference>